<organism evidence="2 3">
    <name type="scientific">Alternaria tenuissima</name>
    <dbReference type="NCBI Taxonomy" id="119927"/>
    <lineage>
        <taxon>Eukaryota</taxon>
        <taxon>Fungi</taxon>
        <taxon>Dikarya</taxon>
        <taxon>Ascomycota</taxon>
        <taxon>Pezizomycotina</taxon>
        <taxon>Dothideomycetes</taxon>
        <taxon>Pleosporomycetidae</taxon>
        <taxon>Pleosporales</taxon>
        <taxon>Pleosporineae</taxon>
        <taxon>Pleosporaceae</taxon>
        <taxon>Alternaria</taxon>
        <taxon>Alternaria sect. Alternaria</taxon>
        <taxon>Alternaria alternata complex</taxon>
    </lineage>
</organism>
<evidence type="ECO:0000313" key="3">
    <source>
        <dbReference type="Proteomes" id="UP000293195"/>
    </source>
</evidence>
<keyword evidence="3" id="KW-1185">Reference proteome</keyword>
<accession>A0ABY0GBB2</accession>
<dbReference type="EMBL" id="PDXF01000023">
    <property type="protein sequence ID" value="RYN98833.1"/>
    <property type="molecule type" value="Genomic_DNA"/>
</dbReference>
<reference evidence="3" key="1">
    <citation type="journal article" date="2019" name="bioRxiv">
        <title>Genomics, evolutionary history and diagnostics of the Alternaria alternata species group including apple and Asian pear pathotypes.</title>
        <authorList>
            <person name="Armitage A.D."/>
            <person name="Cockerton H.M."/>
            <person name="Sreenivasaprasad S."/>
            <person name="Woodhall J.W."/>
            <person name="Lane C.R."/>
            <person name="Harrison R.J."/>
            <person name="Clarkson J.P."/>
        </authorList>
    </citation>
    <scope>NUCLEOTIDE SEQUENCE [LARGE SCALE GENOMIC DNA]</scope>
    <source>
        <strain evidence="3">FERA 635</strain>
    </source>
</reference>
<dbReference type="Proteomes" id="UP000293195">
    <property type="component" value="Unassembled WGS sequence"/>
</dbReference>
<feature type="signal peptide" evidence="1">
    <location>
        <begin position="1"/>
        <end position="19"/>
    </location>
</feature>
<feature type="chain" id="PRO_5046131242" evidence="1">
    <location>
        <begin position="20"/>
        <end position="156"/>
    </location>
</feature>
<gene>
    <name evidence="2" type="ORF">AA0119_g6684</name>
</gene>
<comment type="caution">
    <text evidence="2">The sequence shown here is derived from an EMBL/GenBank/DDBJ whole genome shotgun (WGS) entry which is preliminary data.</text>
</comment>
<evidence type="ECO:0000256" key="1">
    <source>
        <dbReference type="SAM" id="SignalP"/>
    </source>
</evidence>
<protein>
    <submittedName>
        <fullName evidence="2">Uncharacterized protein</fullName>
    </submittedName>
</protein>
<sequence>MHATKTYATFIAITATTLALDPNNFRLYQHHYTQQQCGPAACGGNNIDQWYIAVHDDCNGGGACNADTTDHQDSYDSLCDVDFEVCDRTLRIEYAAGQDCKKVIDLRDSDDGQGYGLLMENGNEVGACRVDLSRYRHCPISFGSVGANSKVFCYFH</sequence>
<keyword evidence="1" id="KW-0732">Signal</keyword>
<proteinExistence type="predicted"/>
<name>A0ABY0GBB2_9PLEO</name>
<evidence type="ECO:0000313" key="2">
    <source>
        <dbReference type="EMBL" id="RYN98833.1"/>
    </source>
</evidence>